<dbReference type="InterPro" id="IPR045121">
    <property type="entry name" value="CoAse"/>
</dbReference>
<evidence type="ECO:0000256" key="4">
    <source>
        <dbReference type="ARBA" id="ARBA00022801"/>
    </source>
</evidence>
<dbReference type="Proteomes" id="UP001164746">
    <property type="component" value="Chromosome 8"/>
</dbReference>
<dbReference type="Gene3D" id="3.90.79.10">
    <property type="entry name" value="Nucleoside Triphosphate Pyrophosphohydrolase"/>
    <property type="match status" value="2"/>
</dbReference>
<dbReference type="PANTHER" id="PTHR12992">
    <property type="entry name" value="NUDIX HYDROLASE"/>
    <property type="match status" value="1"/>
</dbReference>
<evidence type="ECO:0000256" key="5">
    <source>
        <dbReference type="ARBA" id="ARBA00022842"/>
    </source>
</evidence>
<dbReference type="InterPro" id="IPR015797">
    <property type="entry name" value="NUDIX_hydrolase-like_dom_sf"/>
</dbReference>
<dbReference type="InterPro" id="IPR000086">
    <property type="entry name" value="NUDIX_hydrolase_dom"/>
</dbReference>
<name>A0ABY7EUD7_MYAAR</name>
<dbReference type="SUPFAM" id="SSF55811">
    <property type="entry name" value="Nudix"/>
    <property type="match status" value="2"/>
</dbReference>
<evidence type="ECO:0000256" key="2">
    <source>
        <dbReference type="ARBA" id="ARBA00001946"/>
    </source>
</evidence>
<dbReference type="CDD" id="cd03426">
    <property type="entry name" value="NUDIX_CoAse_Nudt7"/>
    <property type="match status" value="2"/>
</dbReference>
<dbReference type="PANTHER" id="PTHR12992:SF24">
    <property type="entry name" value="PEROXISOMAL COENZYME A DIPHOSPHATASE NUDT7"/>
    <property type="match status" value="1"/>
</dbReference>
<comment type="cofactor">
    <cofactor evidence="1">
        <name>Mn(2+)</name>
        <dbReference type="ChEBI" id="CHEBI:29035"/>
    </cofactor>
</comment>
<comment type="cofactor">
    <cofactor evidence="2">
        <name>Mg(2+)</name>
        <dbReference type="ChEBI" id="CHEBI:18420"/>
    </cofactor>
</comment>
<dbReference type="Pfam" id="PF00293">
    <property type="entry name" value="NUDIX"/>
    <property type="match status" value="2"/>
</dbReference>
<evidence type="ECO:0000256" key="6">
    <source>
        <dbReference type="ARBA" id="ARBA00023211"/>
    </source>
</evidence>
<keyword evidence="5" id="KW-0460">Magnesium</keyword>
<gene>
    <name evidence="8" type="ORF">MAR_027090</name>
</gene>
<keyword evidence="4" id="KW-0378">Hydrolase</keyword>
<proteinExistence type="predicted"/>
<dbReference type="EMBL" id="CP111019">
    <property type="protein sequence ID" value="WAR12910.1"/>
    <property type="molecule type" value="Genomic_DNA"/>
</dbReference>
<accession>A0ABY7EUD7</accession>
<reference evidence="8" key="1">
    <citation type="submission" date="2022-11" db="EMBL/GenBank/DDBJ databases">
        <title>Centuries of genome instability and evolution in soft-shell clam transmissible cancer (bioRxiv).</title>
        <authorList>
            <person name="Hart S.F.M."/>
            <person name="Yonemitsu M.A."/>
            <person name="Giersch R.M."/>
            <person name="Beal B.F."/>
            <person name="Arriagada G."/>
            <person name="Davis B.W."/>
            <person name="Ostrander E.A."/>
            <person name="Goff S.P."/>
            <person name="Metzger M.J."/>
        </authorList>
    </citation>
    <scope>NUCLEOTIDE SEQUENCE</scope>
    <source>
        <strain evidence="8">MELC-2E11</strain>
        <tissue evidence="8">Siphon/mantle</tissue>
    </source>
</reference>
<keyword evidence="9" id="KW-1185">Reference proteome</keyword>
<organism evidence="8 9">
    <name type="scientific">Mya arenaria</name>
    <name type="common">Soft-shell clam</name>
    <dbReference type="NCBI Taxonomy" id="6604"/>
    <lineage>
        <taxon>Eukaryota</taxon>
        <taxon>Metazoa</taxon>
        <taxon>Spiralia</taxon>
        <taxon>Lophotrochozoa</taxon>
        <taxon>Mollusca</taxon>
        <taxon>Bivalvia</taxon>
        <taxon>Autobranchia</taxon>
        <taxon>Heteroconchia</taxon>
        <taxon>Euheterodonta</taxon>
        <taxon>Imparidentia</taxon>
        <taxon>Neoheterodontei</taxon>
        <taxon>Myida</taxon>
        <taxon>Myoidea</taxon>
        <taxon>Myidae</taxon>
        <taxon>Mya</taxon>
    </lineage>
</organism>
<keyword evidence="6" id="KW-0464">Manganese</keyword>
<dbReference type="PROSITE" id="PS51462">
    <property type="entry name" value="NUDIX"/>
    <property type="match status" value="2"/>
</dbReference>
<sequence length="740" mass="82581">MTPVAYGVRLRKCMGTLVPLLVKEGETVMGCVAEKNVPGHLGKVTQIAVGKVGSAGVGAHRCYPWAADTAVMEMGTSHAVVGEMNWETMLPALCGIDSGNFWTPNTPDMKLSLSRNGCHGERLGFADLTTTVDHNLEVGLRDSTTSLSEISGSMLVLRLFQYSQLTPMLTRREMLTQDRFLLSTRIYIYAATSRKPNIQIRTNTFVGFNSLSTLSMGCIESIHRRSVPFINEDCVAVSAGKLKPLEGLRGLPIQICQMDTTSNASPDEQVERLKGIFNKFDIRENPALYNKLPLKDLELRKASVLIPLQYIDGEFHVILTLRSEKLTHHAGVVAFPGGNQDDSDNDHIHTALREAEEEIGLLPSHVKVIGVFFPQIVSPFTLVHPVIGVVDSNFVAKPNENEVSLVFKIPLRRFLSSERTKVVSYHSPVDAVYHIHHFYDTCDGKSVDTFGYTAALCVETALGALQSDKTFVFYNNIETSKDNLFHPEQFVHTISNMMENLKDPAFEELVERMKEFDIRYNPDKHRLKNYNPDMPLRPASVLLPLFYRNGQLHILLTIRSSGMPTHAGQVAFPGGMRAPDDPDAIATALREAEEEVGIVPSEVKVIAVLPPCIVRPKSLVTCVVALIPSGFEPQINPREVDYVFDLPLRRFLSDEGRSAEEFQWNSAIPFSVYHFKDTIKGQEVDTWGFTAIQIAQTALVCYQSDVELVSMNRRVLTRKNCFNVEITEVILENYIKNAKL</sequence>
<evidence type="ECO:0000259" key="7">
    <source>
        <dbReference type="PROSITE" id="PS51462"/>
    </source>
</evidence>
<feature type="domain" description="Nudix hydrolase" evidence="7">
    <location>
        <begin position="535"/>
        <end position="672"/>
    </location>
</feature>
<evidence type="ECO:0000313" key="8">
    <source>
        <dbReference type="EMBL" id="WAR12910.1"/>
    </source>
</evidence>
<evidence type="ECO:0000256" key="1">
    <source>
        <dbReference type="ARBA" id="ARBA00001936"/>
    </source>
</evidence>
<evidence type="ECO:0000256" key="3">
    <source>
        <dbReference type="ARBA" id="ARBA00022723"/>
    </source>
</evidence>
<feature type="domain" description="Nudix hydrolase" evidence="7">
    <location>
        <begin position="298"/>
        <end position="433"/>
    </location>
</feature>
<protein>
    <submittedName>
        <fullName evidence="8">NUDT7-like protein</fullName>
    </submittedName>
</protein>
<evidence type="ECO:0000313" key="9">
    <source>
        <dbReference type="Proteomes" id="UP001164746"/>
    </source>
</evidence>
<keyword evidence="3" id="KW-0479">Metal-binding</keyword>